<dbReference type="InterPro" id="IPR005302">
    <property type="entry name" value="MoCF_Sase_C"/>
</dbReference>
<protein>
    <submittedName>
        <fullName evidence="3">MOSC domain-containing protein</fullName>
    </submittedName>
</protein>
<dbReference type="GO" id="GO:0003824">
    <property type="term" value="F:catalytic activity"/>
    <property type="evidence" value="ECO:0007669"/>
    <property type="project" value="InterPro"/>
</dbReference>
<evidence type="ECO:0000313" key="3">
    <source>
        <dbReference type="WBParaSite" id="PSU_v2.g9408.t1"/>
    </source>
</evidence>
<accession>A0A914Z9R3</accession>
<dbReference type="AlphaFoldDB" id="A0A914Z9R3"/>
<feature type="domain" description="MOSC" evidence="1">
    <location>
        <begin position="27"/>
        <end position="177"/>
    </location>
</feature>
<sequence length="179" mass="20116">MAYPCGIEASKWLTSLHPTFPQSSQILRLLSESCENSTAIDDKKMATLQNSTFTNEADYLLITWASVNAIAEAVNLSAKEVAKRFRPNFIIETFTNIPFEEDQFLKIDIAGIPFKVTSKCTRCQMISIDQESGEKDPKVLLALRDARCGDKITFGVYLKRLTNQEIEISEGSTVIIERK</sequence>
<evidence type="ECO:0000313" key="2">
    <source>
        <dbReference type="Proteomes" id="UP000887577"/>
    </source>
</evidence>
<dbReference type="Proteomes" id="UP000887577">
    <property type="component" value="Unplaced"/>
</dbReference>
<dbReference type="PROSITE" id="PS51340">
    <property type="entry name" value="MOSC"/>
    <property type="match status" value="1"/>
</dbReference>
<keyword evidence="2" id="KW-1185">Reference proteome</keyword>
<evidence type="ECO:0000259" key="1">
    <source>
        <dbReference type="PROSITE" id="PS51340"/>
    </source>
</evidence>
<organism evidence="2 3">
    <name type="scientific">Panagrolaimus superbus</name>
    <dbReference type="NCBI Taxonomy" id="310955"/>
    <lineage>
        <taxon>Eukaryota</taxon>
        <taxon>Metazoa</taxon>
        <taxon>Ecdysozoa</taxon>
        <taxon>Nematoda</taxon>
        <taxon>Chromadorea</taxon>
        <taxon>Rhabditida</taxon>
        <taxon>Tylenchina</taxon>
        <taxon>Panagrolaimomorpha</taxon>
        <taxon>Panagrolaimoidea</taxon>
        <taxon>Panagrolaimidae</taxon>
        <taxon>Panagrolaimus</taxon>
    </lineage>
</organism>
<dbReference type="Pfam" id="PF03473">
    <property type="entry name" value="MOSC"/>
    <property type="match status" value="1"/>
</dbReference>
<proteinExistence type="predicted"/>
<dbReference type="WBParaSite" id="PSU_v2.g9408.t1">
    <property type="protein sequence ID" value="PSU_v2.g9408.t1"/>
    <property type="gene ID" value="PSU_v2.g9408"/>
</dbReference>
<reference evidence="3" key="1">
    <citation type="submission" date="2022-11" db="UniProtKB">
        <authorList>
            <consortium name="WormBaseParasite"/>
        </authorList>
    </citation>
    <scope>IDENTIFICATION</scope>
</reference>
<dbReference type="GO" id="GO:0030170">
    <property type="term" value="F:pyridoxal phosphate binding"/>
    <property type="evidence" value="ECO:0007669"/>
    <property type="project" value="InterPro"/>
</dbReference>
<name>A0A914Z9R3_9BILA</name>
<dbReference type="GO" id="GO:0030151">
    <property type="term" value="F:molybdenum ion binding"/>
    <property type="evidence" value="ECO:0007669"/>
    <property type="project" value="InterPro"/>
</dbReference>